<dbReference type="InterPro" id="IPR017853">
    <property type="entry name" value="GH"/>
</dbReference>
<dbReference type="EC" id="3.2.1.22" evidence="4"/>
<dbReference type="AlphaFoldDB" id="A0A6L2L7G0"/>
<dbReference type="PRINTS" id="PR00740">
    <property type="entry name" value="GLHYDRLASE27"/>
</dbReference>
<evidence type="ECO:0000313" key="5">
    <source>
        <dbReference type="EMBL" id="GEU56797.1"/>
    </source>
</evidence>
<comment type="similarity">
    <text evidence="1 4">Belongs to the glycosyl hydrolase 27 family.</text>
</comment>
<accession>A0A6L2L7G0</accession>
<dbReference type="InterPro" id="IPR013785">
    <property type="entry name" value="Aldolase_TIM"/>
</dbReference>
<dbReference type="EMBL" id="BKCJ010003725">
    <property type="protein sequence ID" value="GEU56797.1"/>
    <property type="molecule type" value="Genomic_DNA"/>
</dbReference>
<evidence type="ECO:0000256" key="1">
    <source>
        <dbReference type="ARBA" id="ARBA00009743"/>
    </source>
</evidence>
<protein>
    <recommendedName>
        <fullName evidence="4">Alpha-galactosidase</fullName>
        <ecNumber evidence="4">3.2.1.22</ecNumber>
    </recommendedName>
    <alternativeName>
        <fullName evidence="4">Melibiase</fullName>
    </alternativeName>
</protein>
<name>A0A6L2L7G0_TANCI</name>
<comment type="caution">
    <text evidence="5">The sequence shown here is derived from an EMBL/GenBank/DDBJ whole genome shotgun (WGS) entry which is preliminary data.</text>
</comment>
<dbReference type="InterPro" id="IPR002241">
    <property type="entry name" value="Glyco_hydro_27"/>
</dbReference>
<keyword evidence="2 4" id="KW-0378">Hydrolase</keyword>
<evidence type="ECO:0000256" key="4">
    <source>
        <dbReference type="RuleBase" id="RU361168"/>
    </source>
</evidence>
<dbReference type="Gene3D" id="3.20.20.70">
    <property type="entry name" value="Aldolase class I"/>
    <property type="match status" value="1"/>
</dbReference>
<evidence type="ECO:0000256" key="2">
    <source>
        <dbReference type="ARBA" id="ARBA00022801"/>
    </source>
</evidence>
<dbReference type="SUPFAM" id="SSF51445">
    <property type="entry name" value="(Trans)glycosidases"/>
    <property type="match status" value="1"/>
</dbReference>
<organism evidence="5">
    <name type="scientific">Tanacetum cinerariifolium</name>
    <name type="common">Dalmatian daisy</name>
    <name type="synonym">Chrysanthemum cinerariifolium</name>
    <dbReference type="NCBI Taxonomy" id="118510"/>
    <lineage>
        <taxon>Eukaryota</taxon>
        <taxon>Viridiplantae</taxon>
        <taxon>Streptophyta</taxon>
        <taxon>Embryophyta</taxon>
        <taxon>Tracheophyta</taxon>
        <taxon>Spermatophyta</taxon>
        <taxon>Magnoliopsida</taxon>
        <taxon>eudicotyledons</taxon>
        <taxon>Gunneridae</taxon>
        <taxon>Pentapetalae</taxon>
        <taxon>asterids</taxon>
        <taxon>campanulids</taxon>
        <taxon>Asterales</taxon>
        <taxon>Asteraceae</taxon>
        <taxon>Asteroideae</taxon>
        <taxon>Anthemideae</taxon>
        <taxon>Anthemidinae</taxon>
        <taxon>Tanacetum</taxon>
    </lineage>
</organism>
<dbReference type="PANTHER" id="PTHR11452">
    <property type="entry name" value="ALPHA-GALACTOSIDASE/ALPHA-N-ACETYLGALACTOSAMINIDASE"/>
    <property type="match status" value="1"/>
</dbReference>
<comment type="catalytic activity">
    <reaction evidence="4">
        <text>Hydrolysis of terminal, non-reducing alpha-D-galactose residues in alpha-D-galactosides, including galactose oligosaccharides, galactomannans and galactolipids.</text>
        <dbReference type="EC" id="3.2.1.22"/>
    </reaction>
</comment>
<gene>
    <name evidence="5" type="ORF">Tci_028775</name>
</gene>
<dbReference type="PANTHER" id="PTHR11452:SF75">
    <property type="entry name" value="ALPHA-GALACTOSIDASE MEL1"/>
    <property type="match status" value="1"/>
</dbReference>
<keyword evidence="3 4" id="KW-0326">Glycosidase</keyword>
<evidence type="ECO:0000256" key="3">
    <source>
        <dbReference type="ARBA" id="ARBA00023295"/>
    </source>
</evidence>
<proteinExistence type="inferred from homology"/>
<dbReference type="GO" id="GO:0005975">
    <property type="term" value="P:carbohydrate metabolic process"/>
    <property type="evidence" value="ECO:0007669"/>
    <property type="project" value="InterPro"/>
</dbReference>
<keyword evidence="4" id="KW-1015">Disulfide bond</keyword>
<sequence length="182" mass="20616">MRCCVTIVADLNDKWPAYVSPGGWNDPDMLTVSNGVMTYPEYKSHFNIRPLMKNPPQIPSPEEVKPVELDAEIEVANPRVDAAMKTTFKDTTYTERFGGDFNVLNVVNSCMSFAEKVESLKQDPNELKVEAPTLFIMGEKDYVFKFPGMEEYLKSGEVKNYVQPGLKLYTCLKVPIFSRTVI</sequence>
<dbReference type="GO" id="GO:0004557">
    <property type="term" value="F:alpha-galactosidase activity"/>
    <property type="evidence" value="ECO:0007669"/>
    <property type="project" value="UniProtKB-EC"/>
</dbReference>
<reference evidence="5" key="1">
    <citation type="journal article" date="2019" name="Sci. Rep.">
        <title>Draft genome of Tanacetum cinerariifolium, the natural source of mosquito coil.</title>
        <authorList>
            <person name="Yamashiro T."/>
            <person name="Shiraishi A."/>
            <person name="Satake H."/>
            <person name="Nakayama K."/>
        </authorList>
    </citation>
    <scope>NUCLEOTIDE SEQUENCE</scope>
</reference>